<dbReference type="AlphaFoldDB" id="A0A5S3Z8W4"/>
<evidence type="ECO:0000256" key="1">
    <source>
        <dbReference type="SAM" id="Phobius"/>
    </source>
</evidence>
<dbReference type="GO" id="GO:1901530">
    <property type="term" value="P:response to hypochlorite"/>
    <property type="evidence" value="ECO:0007669"/>
    <property type="project" value="TreeGrafter"/>
</dbReference>
<dbReference type="Pfam" id="PF04224">
    <property type="entry name" value="DUF417"/>
    <property type="match status" value="1"/>
</dbReference>
<evidence type="ECO:0000313" key="3">
    <source>
        <dbReference type="Proteomes" id="UP000305874"/>
    </source>
</evidence>
<keyword evidence="1" id="KW-0472">Membrane</keyword>
<reference evidence="2 3" key="1">
    <citation type="submission" date="2017-12" db="EMBL/GenBank/DDBJ databases">
        <authorList>
            <person name="Paulsen S."/>
            <person name="Gram L.K."/>
        </authorList>
    </citation>
    <scope>NUCLEOTIDE SEQUENCE [LARGE SCALE GENOMIC DNA]</scope>
    <source>
        <strain evidence="2 3">S2897</strain>
    </source>
</reference>
<feature type="transmembrane region" description="Helical" evidence="1">
    <location>
        <begin position="217"/>
        <end position="235"/>
    </location>
</feature>
<feature type="transmembrane region" description="Helical" evidence="1">
    <location>
        <begin position="52"/>
        <end position="72"/>
    </location>
</feature>
<feature type="transmembrane region" description="Helical" evidence="1">
    <location>
        <begin position="255"/>
        <end position="274"/>
    </location>
</feature>
<feature type="transmembrane region" description="Helical" evidence="1">
    <location>
        <begin position="144"/>
        <end position="161"/>
    </location>
</feature>
<dbReference type="PANTHER" id="PTHR40106:SF1">
    <property type="entry name" value="INNER MEMBRANE PROTEIN RCLC"/>
    <property type="match status" value="1"/>
</dbReference>
<accession>A0A5S3Z8W4</accession>
<keyword evidence="1" id="KW-1133">Transmembrane helix</keyword>
<evidence type="ECO:0000313" key="2">
    <source>
        <dbReference type="EMBL" id="TMP88692.1"/>
    </source>
</evidence>
<keyword evidence="1" id="KW-0812">Transmembrane</keyword>
<dbReference type="InterPro" id="IPR007339">
    <property type="entry name" value="RclC-like"/>
</dbReference>
<protein>
    <recommendedName>
        <fullName evidence="4">DUF417 domain-containing protein</fullName>
    </recommendedName>
</protein>
<proteinExistence type="predicted"/>
<sequence>MNLKYTNLIVLILMSFSLLILGLSFTLGANPAAVKEFSTFYNVTGLVPTRTLGFVFGIGLCFMAMSFLLTYMEVMDTKVSFLLVTIVCVFVLLTLVSPSRWLASEGGFPVIGSGQGIIKYFAILPVFTFLFYKDKFKDNCHTALNYLPVAMVLFWIGGVKFMEFEAKAIVKLVETSPFMSWMYEVFSVQMASNVIGFFDITFAFLLGVGIIFRQQRLILLSALACFSVFLMTQTFMFSAEAALSDETLLNRLGQFVIKDLWFIANLVIVLHLTTSNEGKVFMAKRA</sequence>
<dbReference type="PANTHER" id="PTHR40106">
    <property type="entry name" value="INNER MEMBRANE PROTEIN RCLC"/>
    <property type="match status" value="1"/>
</dbReference>
<organism evidence="2 3">
    <name type="scientific">Pseudoalteromonas ruthenica</name>
    <dbReference type="NCBI Taxonomy" id="151081"/>
    <lineage>
        <taxon>Bacteria</taxon>
        <taxon>Pseudomonadati</taxon>
        <taxon>Pseudomonadota</taxon>
        <taxon>Gammaproteobacteria</taxon>
        <taxon>Alteromonadales</taxon>
        <taxon>Pseudoalteromonadaceae</taxon>
        <taxon>Pseudoalteromonas</taxon>
    </lineage>
</organism>
<feature type="transmembrane region" description="Helical" evidence="1">
    <location>
        <begin position="110"/>
        <end position="132"/>
    </location>
</feature>
<feature type="transmembrane region" description="Helical" evidence="1">
    <location>
        <begin position="181"/>
        <end position="205"/>
    </location>
</feature>
<evidence type="ECO:0008006" key="4">
    <source>
        <dbReference type="Google" id="ProtNLM"/>
    </source>
</evidence>
<feature type="transmembrane region" description="Helical" evidence="1">
    <location>
        <begin position="79"/>
        <end position="98"/>
    </location>
</feature>
<dbReference type="EMBL" id="PNCG01000002">
    <property type="protein sequence ID" value="TMP88692.1"/>
    <property type="molecule type" value="Genomic_DNA"/>
</dbReference>
<name>A0A5S3Z8W4_9GAMM</name>
<reference evidence="3" key="2">
    <citation type="submission" date="2019-06" db="EMBL/GenBank/DDBJ databases">
        <title>Co-occurence of chitin degradation, pigmentation and bioactivity in marine Pseudoalteromonas.</title>
        <authorList>
            <person name="Sonnenschein E.C."/>
            <person name="Bech P.K."/>
        </authorList>
    </citation>
    <scope>NUCLEOTIDE SEQUENCE [LARGE SCALE GENOMIC DNA]</scope>
    <source>
        <strain evidence="3">S2897</strain>
    </source>
</reference>
<gene>
    <name evidence="2" type="ORF">CWC05_04505</name>
</gene>
<dbReference type="Proteomes" id="UP000305874">
    <property type="component" value="Unassembled WGS sequence"/>
</dbReference>
<dbReference type="RefSeq" id="WP_138509021.1">
    <property type="nucleotide sequence ID" value="NZ_PNCG01000002.1"/>
</dbReference>
<comment type="caution">
    <text evidence="2">The sequence shown here is derived from an EMBL/GenBank/DDBJ whole genome shotgun (WGS) entry which is preliminary data.</text>
</comment>
<dbReference type="GO" id="GO:0005886">
    <property type="term" value="C:plasma membrane"/>
    <property type="evidence" value="ECO:0007669"/>
    <property type="project" value="TreeGrafter"/>
</dbReference>